<dbReference type="Proteomes" id="UP000315017">
    <property type="component" value="Chromosome"/>
</dbReference>
<dbReference type="EC" id="5.2.1.8" evidence="3"/>
<dbReference type="PANTHER" id="PTHR43246">
    <property type="entry name" value="PEPTIDYL-PROLYL CIS-TRANS ISOMERASE CYP38, CHLOROPLASTIC"/>
    <property type="match status" value="1"/>
</dbReference>
<keyword evidence="1 3" id="KW-0697">Rotamase</keyword>
<dbReference type="SUPFAM" id="SSF50891">
    <property type="entry name" value="Cyclophilin-like"/>
    <property type="match status" value="1"/>
</dbReference>
<evidence type="ECO:0000313" key="5">
    <source>
        <dbReference type="EMBL" id="QDU31452.1"/>
    </source>
</evidence>
<evidence type="ECO:0000259" key="4">
    <source>
        <dbReference type="PROSITE" id="PS50072"/>
    </source>
</evidence>
<comment type="function">
    <text evidence="3">PPIases accelerate the folding of proteins. It catalyzes the cis-trans isomerization of proline imidic peptide bonds in oligopeptides.</text>
</comment>
<accession>A0A517YMK3</accession>
<proteinExistence type="inferred from homology"/>
<dbReference type="PROSITE" id="PS50072">
    <property type="entry name" value="CSA_PPIASE_2"/>
    <property type="match status" value="1"/>
</dbReference>
<dbReference type="AlphaFoldDB" id="A0A517YMK3"/>
<dbReference type="EMBL" id="CP036274">
    <property type="protein sequence ID" value="QDU31452.1"/>
    <property type="molecule type" value="Genomic_DNA"/>
</dbReference>
<dbReference type="Gene3D" id="2.40.100.10">
    <property type="entry name" value="Cyclophilin-like"/>
    <property type="match status" value="1"/>
</dbReference>
<evidence type="ECO:0000256" key="3">
    <source>
        <dbReference type="RuleBase" id="RU363019"/>
    </source>
</evidence>
<dbReference type="KEGG" id="aagg:ETAA8_66100"/>
<dbReference type="InterPro" id="IPR002130">
    <property type="entry name" value="Cyclophilin-type_PPIase_dom"/>
</dbReference>
<gene>
    <name evidence="5" type="primary">ppiB_4</name>
    <name evidence="5" type="ORF">ETAA8_66100</name>
</gene>
<feature type="domain" description="PPIase cyclophilin-type" evidence="4">
    <location>
        <begin position="110"/>
        <end position="270"/>
    </location>
</feature>
<sequence>MIAATRKRAGSLIGESSAMQTAGQEAASMQSNSLNRSLSGLRLSISLLASLILALVSTGCGGSKPAVPAASIEAAQTAAVPTTEVSNTSAFPEKAPVQKLPVADPIVLIHTSLGDIKLQLFIQKAPQTVDNFLRNYVNRNFYDQTIFHHVDKGSLLAAGGYSPDLQPKPTRAPVFNEAANGLKNKRGTISLARDPGVAHSGTSQFFVNVADNEGLDYVGDTSDADFGYCVFGQVIEGQDVIDKIAQTPVAAQGDFPAMPQQAVVIQSIHQLK</sequence>
<name>A0A517YMK3_9BACT</name>
<dbReference type="GO" id="GO:0003755">
    <property type="term" value="F:peptidyl-prolyl cis-trans isomerase activity"/>
    <property type="evidence" value="ECO:0007669"/>
    <property type="project" value="UniProtKB-UniRule"/>
</dbReference>
<evidence type="ECO:0000256" key="1">
    <source>
        <dbReference type="ARBA" id="ARBA00023110"/>
    </source>
</evidence>
<evidence type="ECO:0000256" key="2">
    <source>
        <dbReference type="ARBA" id="ARBA00023235"/>
    </source>
</evidence>
<organism evidence="5 6">
    <name type="scientific">Anatilimnocola aggregata</name>
    <dbReference type="NCBI Taxonomy" id="2528021"/>
    <lineage>
        <taxon>Bacteria</taxon>
        <taxon>Pseudomonadati</taxon>
        <taxon>Planctomycetota</taxon>
        <taxon>Planctomycetia</taxon>
        <taxon>Pirellulales</taxon>
        <taxon>Pirellulaceae</taxon>
        <taxon>Anatilimnocola</taxon>
    </lineage>
</organism>
<protein>
    <recommendedName>
        <fullName evidence="3">Peptidyl-prolyl cis-trans isomerase</fullName>
        <shortName evidence="3">PPIase</shortName>
        <ecNumber evidence="3">5.2.1.8</ecNumber>
    </recommendedName>
</protein>
<dbReference type="InterPro" id="IPR029000">
    <property type="entry name" value="Cyclophilin-like_dom_sf"/>
</dbReference>
<comment type="similarity">
    <text evidence="3">Belongs to the cyclophilin-type PPIase family.</text>
</comment>
<dbReference type="PRINTS" id="PR00153">
    <property type="entry name" value="CSAPPISMRASE"/>
</dbReference>
<reference evidence="5 6" key="1">
    <citation type="submission" date="2019-02" db="EMBL/GenBank/DDBJ databases">
        <title>Deep-cultivation of Planctomycetes and their phenomic and genomic characterization uncovers novel biology.</title>
        <authorList>
            <person name="Wiegand S."/>
            <person name="Jogler M."/>
            <person name="Boedeker C."/>
            <person name="Pinto D."/>
            <person name="Vollmers J."/>
            <person name="Rivas-Marin E."/>
            <person name="Kohn T."/>
            <person name="Peeters S.H."/>
            <person name="Heuer A."/>
            <person name="Rast P."/>
            <person name="Oberbeckmann S."/>
            <person name="Bunk B."/>
            <person name="Jeske O."/>
            <person name="Meyerdierks A."/>
            <person name="Storesund J.E."/>
            <person name="Kallscheuer N."/>
            <person name="Luecker S."/>
            <person name="Lage O.M."/>
            <person name="Pohl T."/>
            <person name="Merkel B.J."/>
            <person name="Hornburger P."/>
            <person name="Mueller R.-W."/>
            <person name="Bruemmer F."/>
            <person name="Labrenz M."/>
            <person name="Spormann A.M."/>
            <person name="Op den Camp H."/>
            <person name="Overmann J."/>
            <person name="Amann R."/>
            <person name="Jetten M.S.M."/>
            <person name="Mascher T."/>
            <person name="Medema M.H."/>
            <person name="Devos D.P."/>
            <person name="Kaster A.-K."/>
            <person name="Ovreas L."/>
            <person name="Rohde M."/>
            <person name="Galperin M.Y."/>
            <person name="Jogler C."/>
        </authorList>
    </citation>
    <scope>NUCLEOTIDE SEQUENCE [LARGE SCALE GENOMIC DNA]</scope>
    <source>
        <strain evidence="5 6">ETA_A8</strain>
    </source>
</reference>
<keyword evidence="6" id="KW-1185">Reference proteome</keyword>
<dbReference type="InterPro" id="IPR044665">
    <property type="entry name" value="E_coli_cyclophilin_A-like"/>
</dbReference>
<evidence type="ECO:0000313" key="6">
    <source>
        <dbReference type="Proteomes" id="UP000315017"/>
    </source>
</evidence>
<dbReference type="Pfam" id="PF00160">
    <property type="entry name" value="Pro_isomerase"/>
    <property type="match status" value="1"/>
</dbReference>
<comment type="catalytic activity">
    <reaction evidence="3">
        <text>[protein]-peptidylproline (omega=180) = [protein]-peptidylproline (omega=0)</text>
        <dbReference type="Rhea" id="RHEA:16237"/>
        <dbReference type="Rhea" id="RHEA-COMP:10747"/>
        <dbReference type="Rhea" id="RHEA-COMP:10748"/>
        <dbReference type="ChEBI" id="CHEBI:83833"/>
        <dbReference type="ChEBI" id="CHEBI:83834"/>
        <dbReference type="EC" id="5.2.1.8"/>
    </reaction>
</comment>
<keyword evidence="2 3" id="KW-0413">Isomerase</keyword>